<keyword evidence="1" id="KW-0472">Membrane</keyword>
<keyword evidence="1" id="KW-1133">Transmembrane helix</keyword>
<evidence type="ECO:0000313" key="3">
    <source>
        <dbReference type="Proteomes" id="UP000193900"/>
    </source>
</evidence>
<protein>
    <recommendedName>
        <fullName evidence="4">Peptidase M48 domain-containing protein</fullName>
    </recommendedName>
</protein>
<dbReference type="AlphaFoldDB" id="A0A1Y5TR29"/>
<dbReference type="RefSeq" id="WP_085880207.1">
    <property type="nucleotide sequence ID" value="NZ_FWFZ01000022.1"/>
</dbReference>
<reference evidence="2 3" key="1">
    <citation type="submission" date="2017-03" db="EMBL/GenBank/DDBJ databases">
        <authorList>
            <person name="Afonso C.L."/>
            <person name="Miller P.J."/>
            <person name="Scott M.A."/>
            <person name="Spackman E."/>
            <person name="Goraichik I."/>
            <person name="Dimitrov K.M."/>
            <person name="Suarez D.L."/>
            <person name="Swayne D.E."/>
        </authorList>
    </citation>
    <scope>NUCLEOTIDE SEQUENCE [LARGE SCALE GENOMIC DNA]</scope>
    <source>
        <strain evidence="2 3">CECT 7023</strain>
    </source>
</reference>
<sequence length="340" mass="36648">MTALTQYTRLESTGLWRPQAGVQRRDVIVSFGDATLVIADGKGQILTHWSLAAVERIGGGGGRATLYSPGIEGEETLEISDRTMVDAIEQVRRSIERRRPQPGRLRWFGMAVSVATVVALGVFWLPNALIQQTLAVVPPVKRSEIGATVLGHMQRLTGPTCRSTEGQAALAVLAARVLGPEAGGRILVLPTEAIGTLYLPGGIIAVSRTLVEDYDDPSVVAGHVLATAAQVQVRDPLEEVLRNAGLRAVFRLFTTGDLPPDAMAAHARRLLSEPSERVSDEILLRLFAAAQLPTGPYARSLDLSGQTVSALLDGDPMRDREIPPVMSDTDWVRLQNICDN</sequence>
<dbReference type="EMBL" id="FWFZ01000022">
    <property type="protein sequence ID" value="SLN70143.1"/>
    <property type="molecule type" value="Genomic_DNA"/>
</dbReference>
<gene>
    <name evidence="2" type="ORF">ROA7023_03430</name>
</gene>
<evidence type="ECO:0000313" key="2">
    <source>
        <dbReference type="EMBL" id="SLN70143.1"/>
    </source>
</evidence>
<name>A0A1Y5TR29_9RHOB</name>
<dbReference type="Proteomes" id="UP000193900">
    <property type="component" value="Unassembled WGS sequence"/>
</dbReference>
<feature type="transmembrane region" description="Helical" evidence="1">
    <location>
        <begin position="107"/>
        <end position="125"/>
    </location>
</feature>
<accession>A0A1Y5TR29</accession>
<keyword evidence="1" id="KW-0812">Transmembrane</keyword>
<dbReference type="OrthoDB" id="7822309at2"/>
<evidence type="ECO:0008006" key="4">
    <source>
        <dbReference type="Google" id="ProtNLM"/>
    </source>
</evidence>
<proteinExistence type="predicted"/>
<organism evidence="2 3">
    <name type="scientific">Roseisalinus antarcticus</name>
    <dbReference type="NCBI Taxonomy" id="254357"/>
    <lineage>
        <taxon>Bacteria</taxon>
        <taxon>Pseudomonadati</taxon>
        <taxon>Pseudomonadota</taxon>
        <taxon>Alphaproteobacteria</taxon>
        <taxon>Rhodobacterales</taxon>
        <taxon>Roseobacteraceae</taxon>
        <taxon>Roseisalinus</taxon>
    </lineage>
</organism>
<keyword evidence="3" id="KW-1185">Reference proteome</keyword>
<evidence type="ECO:0000256" key="1">
    <source>
        <dbReference type="SAM" id="Phobius"/>
    </source>
</evidence>